<accession>A0AA44BEP4</accession>
<dbReference type="AlphaFoldDB" id="A0AA44BEP4"/>
<protein>
    <submittedName>
        <fullName evidence="1">Uncharacterized protein</fullName>
    </submittedName>
</protein>
<keyword evidence="2" id="KW-1185">Reference proteome</keyword>
<dbReference type="Proteomes" id="UP000449710">
    <property type="component" value="Unassembled WGS sequence"/>
</dbReference>
<evidence type="ECO:0000313" key="2">
    <source>
        <dbReference type="Proteomes" id="UP000449710"/>
    </source>
</evidence>
<gene>
    <name evidence="1" type="ORF">ISALK_04540</name>
</gene>
<proteinExistence type="predicted"/>
<sequence>MENILEMNGFETITTKIEQIKEGEQMEKTLKAQNETFNVTIDKTNSRKLTLIFNKAHDKVAQILNHREVEKDIQKAKENYHYGNFFG</sequence>
<evidence type="ECO:0000313" key="1">
    <source>
        <dbReference type="EMBL" id="NBG87761.1"/>
    </source>
</evidence>
<reference evidence="1 2" key="1">
    <citation type="submission" date="2019-04" db="EMBL/GenBank/DDBJ databases">
        <title>Isachenkonia alkalipeptolytica gen. nov. sp. nov. a new anaerobic, alkiliphilic organothrophic bacterium capable to reduce synthesized ferrihydrite isolated from a soda lake.</title>
        <authorList>
            <person name="Toshchakov S.V."/>
            <person name="Zavarzina D.G."/>
            <person name="Zhilina T.N."/>
            <person name="Kostrikina N.A."/>
            <person name="Kublanov I.V."/>
        </authorList>
    </citation>
    <scope>NUCLEOTIDE SEQUENCE [LARGE SCALE GENOMIC DNA]</scope>
    <source>
        <strain evidence="1 2">Z-1701</strain>
    </source>
</reference>
<organism evidence="1 2">
    <name type="scientific">Isachenkonia alkalipeptolytica</name>
    <dbReference type="NCBI Taxonomy" id="2565777"/>
    <lineage>
        <taxon>Bacteria</taxon>
        <taxon>Bacillati</taxon>
        <taxon>Bacillota</taxon>
        <taxon>Clostridia</taxon>
        <taxon>Eubacteriales</taxon>
        <taxon>Clostridiaceae</taxon>
        <taxon>Isachenkonia</taxon>
    </lineage>
</organism>
<dbReference type="RefSeq" id="WP_160719558.1">
    <property type="nucleotide sequence ID" value="NZ_SUMG01000004.1"/>
</dbReference>
<name>A0AA44BEP4_9CLOT</name>
<comment type="caution">
    <text evidence="1">The sequence shown here is derived from an EMBL/GenBank/DDBJ whole genome shotgun (WGS) entry which is preliminary data.</text>
</comment>
<dbReference type="EMBL" id="SUMG01000004">
    <property type="protein sequence ID" value="NBG87761.1"/>
    <property type="molecule type" value="Genomic_DNA"/>
</dbReference>